<protein>
    <submittedName>
        <fullName evidence="1">Uncharacterized protein</fullName>
    </submittedName>
</protein>
<reference evidence="1 2" key="1">
    <citation type="submission" date="2016-04" db="EMBL/GenBank/DDBJ databases">
        <title>ATOL: Assembling a taxonomically balanced genome-scale reconstruction of the evolutionary history of the Enterobacteriaceae.</title>
        <authorList>
            <person name="Plunkett G.III."/>
            <person name="Neeno-Eckwall E.C."/>
            <person name="Glasner J.D."/>
            <person name="Perna N.T."/>
        </authorList>
    </citation>
    <scope>NUCLEOTIDE SEQUENCE [LARGE SCALE GENOMIC DNA]</scope>
    <source>
        <strain evidence="1 2">ATCC 51604</strain>
    </source>
</reference>
<organism evidence="1 2">
    <name type="scientific">Buttiauxella gaviniae ATCC 51604</name>
    <dbReference type="NCBI Taxonomy" id="1354253"/>
    <lineage>
        <taxon>Bacteria</taxon>
        <taxon>Pseudomonadati</taxon>
        <taxon>Pseudomonadota</taxon>
        <taxon>Gammaproteobacteria</taxon>
        <taxon>Enterobacterales</taxon>
        <taxon>Enterobacteriaceae</taxon>
        <taxon>Buttiauxella</taxon>
    </lineage>
</organism>
<evidence type="ECO:0000313" key="1">
    <source>
        <dbReference type="EMBL" id="OAT17089.1"/>
    </source>
</evidence>
<accession>A0A1B7HN62</accession>
<dbReference type="PATRIC" id="fig|1354253.4.peg.4447"/>
<dbReference type="AlphaFoldDB" id="A0A1B7HN62"/>
<name>A0A1B7HN62_9ENTR</name>
<dbReference type="RefSeq" id="WP_064518820.1">
    <property type="nucleotide sequence ID" value="NZ_LXEP01000044.1"/>
</dbReference>
<dbReference type="Proteomes" id="UP000078504">
    <property type="component" value="Unassembled WGS sequence"/>
</dbReference>
<proteinExistence type="predicted"/>
<comment type="caution">
    <text evidence="1">The sequence shown here is derived from an EMBL/GenBank/DDBJ whole genome shotgun (WGS) entry which is preliminary data.</text>
</comment>
<evidence type="ECO:0000313" key="2">
    <source>
        <dbReference type="Proteomes" id="UP000078504"/>
    </source>
</evidence>
<gene>
    <name evidence="1" type="ORF">M977_04335</name>
</gene>
<sequence>MQPNQFPTYPPEQLSAIYLNGISPESMNYDFGCKHIKQKRFKEMLANDKDVFFASTRLSNPVFRFRAGQEIDIENPFAFGKRGKCIGHMDYLYRGFRMRGFLIQYID</sequence>
<dbReference type="EMBL" id="LXEP01000044">
    <property type="protein sequence ID" value="OAT17089.1"/>
    <property type="molecule type" value="Genomic_DNA"/>
</dbReference>